<accession>E1Y8J2</accession>
<protein>
    <submittedName>
        <fullName evidence="1">Uncharacterized protein</fullName>
    </submittedName>
</protein>
<dbReference type="EMBL" id="FR695864">
    <property type="protein sequence ID" value="CBX26886.1"/>
    <property type="molecule type" value="Genomic_DNA"/>
</dbReference>
<dbReference type="AlphaFoldDB" id="E1Y8J2"/>
<organism evidence="1">
    <name type="scientific">uncultured Desulfobacterium sp</name>
    <dbReference type="NCBI Taxonomy" id="201089"/>
    <lineage>
        <taxon>Bacteria</taxon>
        <taxon>Pseudomonadati</taxon>
        <taxon>Thermodesulfobacteriota</taxon>
        <taxon>Desulfobacteria</taxon>
        <taxon>Desulfobacterales</taxon>
        <taxon>Desulfobacteriaceae</taxon>
        <taxon>Desulfobacterium</taxon>
        <taxon>environmental samples</taxon>
    </lineage>
</organism>
<evidence type="ECO:0000313" key="1">
    <source>
        <dbReference type="EMBL" id="CBX26886.1"/>
    </source>
</evidence>
<proteinExistence type="predicted"/>
<gene>
    <name evidence="1" type="ORF">N47_A09150</name>
</gene>
<name>E1Y8J2_9BACT</name>
<reference evidence="1" key="1">
    <citation type="journal article" date="2011" name="Environ. Microbiol.">
        <title>Genomic insights into the metabolic potential of the polycyclic aromatic hydrocarbon degrading sulfate-reducing Deltaproteobacterium N47.</title>
        <authorList>
            <person name="Bergmann F."/>
            <person name="Selesi D."/>
            <person name="Weinmaier T."/>
            <person name="Tischler P."/>
            <person name="Rattei T."/>
            <person name="Meckenstock R.U."/>
        </authorList>
    </citation>
    <scope>NUCLEOTIDE SEQUENCE</scope>
</reference>
<sequence length="97" mass="10767">MGDFSFEIDVAPLIEFDNSNALHITGPMMGFIGPEGKTRSFRINHKALKIYSAVLNNIDFKLPVDKGLVTDKELSNPDSILMVPEAEFMIFLPPAKV</sequence>